<evidence type="ECO:0000256" key="1">
    <source>
        <dbReference type="SAM" id="MobiDB-lite"/>
    </source>
</evidence>
<dbReference type="Proteomes" id="UP001151699">
    <property type="component" value="Chromosome A"/>
</dbReference>
<keyword evidence="3" id="KW-1185">Reference proteome</keyword>
<evidence type="ECO:0000313" key="3">
    <source>
        <dbReference type="Proteomes" id="UP001151699"/>
    </source>
</evidence>
<accession>A0A9Q0NFR5</accession>
<gene>
    <name evidence="2" type="ORF">Bhyg_04280</name>
</gene>
<organism evidence="2 3">
    <name type="scientific">Pseudolycoriella hygida</name>
    <dbReference type="NCBI Taxonomy" id="35572"/>
    <lineage>
        <taxon>Eukaryota</taxon>
        <taxon>Metazoa</taxon>
        <taxon>Ecdysozoa</taxon>
        <taxon>Arthropoda</taxon>
        <taxon>Hexapoda</taxon>
        <taxon>Insecta</taxon>
        <taxon>Pterygota</taxon>
        <taxon>Neoptera</taxon>
        <taxon>Endopterygota</taxon>
        <taxon>Diptera</taxon>
        <taxon>Nematocera</taxon>
        <taxon>Sciaroidea</taxon>
        <taxon>Sciaridae</taxon>
        <taxon>Pseudolycoriella</taxon>
    </lineage>
</organism>
<proteinExistence type="predicted"/>
<name>A0A9Q0NFR5_9DIPT</name>
<feature type="region of interest" description="Disordered" evidence="1">
    <location>
        <begin position="1"/>
        <end position="26"/>
    </location>
</feature>
<protein>
    <submittedName>
        <fullName evidence="2">Uncharacterized protein</fullName>
    </submittedName>
</protein>
<comment type="caution">
    <text evidence="2">The sequence shown here is derived from an EMBL/GenBank/DDBJ whole genome shotgun (WGS) entry which is preliminary data.</text>
</comment>
<sequence>MSRRNNRKLSKLSKTRMSSRNHWHIS</sequence>
<dbReference type="EMBL" id="WJQU01000001">
    <property type="protein sequence ID" value="KAJ6649047.1"/>
    <property type="molecule type" value="Genomic_DNA"/>
</dbReference>
<reference evidence="2" key="1">
    <citation type="submission" date="2022-07" db="EMBL/GenBank/DDBJ databases">
        <authorList>
            <person name="Trinca V."/>
            <person name="Uliana J.V.C."/>
            <person name="Torres T.T."/>
            <person name="Ward R.J."/>
            <person name="Monesi N."/>
        </authorList>
    </citation>
    <scope>NUCLEOTIDE SEQUENCE</scope>
    <source>
        <strain evidence="2">HSMRA1968</strain>
        <tissue evidence="2">Whole embryos</tissue>
    </source>
</reference>
<evidence type="ECO:0000313" key="2">
    <source>
        <dbReference type="EMBL" id="KAJ6649047.1"/>
    </source>
</evidence>
<dbReference type="AlphaFoldDB" id="A0A9Q0NFR5"/>